<accession>A0A4Y7IDZ7</accession>
<dbReference type="GO" id="GO:0005524">
    <property type="term" value="F:ATP binding"/>
    <property type="evidence" value="ECO:0007669"/>
    <property type="project" value="UniProtKB-KW"/>
</dbReference>
<organism evidence="3 4">
    <name type="scientific">Papaver somniferum</name>
    <name type="common">Opium poppy</name>
    <dbReference type="NCBI Taxonomy" id="3469"/>
    <lineage>
        <taxon>Eukaryota</taxon>
        <taxon>Viridiplantae</taxon>
        <taxon>Streptophyta</taxon>
        <taxon>Embryophyta</taxon>
        <taxon>Tracheophyta</taxon>
        <taxon>Spermatophyta</taxon>
        <taxon>Magnoliopsida</taxon>
        <taxon>Ranunculales</taxon>
        <taxon>Papaveraceae</taxon>
        <taxon>Papaveroideae</taxon>
        <taxon>Papaver</taxon>
    </lineage>
</organism>
<dbReference type="STRING" id="3469.A0A4Y7IDZ7"/>
<keyword evidence="4" id="KW-1185">Reference proteome</keyword>
<dbReference type="PANTHER" id="PTHR48103">
    <property type="entry name" value="MIDASIN-RELATED"/>
    <property type="match status" value="1"/>
</dbReference>
<reference evidence="3 4" key="1">
    <citation type="journal article" date="2018" name="Science">
        <title>The opium poppy genome and morphinan production.</title>
        <authorList>
            <person name="Guo L."/>
            <person name="Winzer T."/>
            <person name="Yang X."/>
            <person name="Li Y."/>
            <person name="Ning Z."/>
            <person name="He Z."/>
            <person name="Teodor R."/>
            <person name="Lu Y."/>
            <person name="Bowser T.A."/>
            <person name="Graham I.A."/>
            <person name="Ye K."/>
        </authorList>
    </citation>
    <scope>NUCLEOTIDE SEQUENCE [LARGE SCALE GENOMIC DNA]</scope>
    <source>
        <strain evidence="4">cv. HN1</strain>
        <tissue evidence="3">Leaves</tissue>
    </source>
</reference>
<evidence type="ECO:0000256" key="2">
    <source>
        <dbReference type="ARBA" id="ARBA00022840"/>
    </source>
</evidence>
<protein>
    <submittedName>
        <fullName evidence="3">Uncharacterized protein</fullName>
    </submittedName>
</protein>
<dbReference type="GO" id="GO:0005634">
    <property type="term" value="C:nucleus"/>
    <property type="evidence" value="ECO:0007669"/>
    <property type="project" value="TreeGrafter"/>
</dbReference>
<name>A0A4Y7IDZ7_PAPSO</name>
<sequence length="588" mass="67190">MEYETETYTYSDLSSLKVGKGSNNSDTGVSSIKDVKWVVKKRILPPVVKEKNSPGAPATWIDRYFMNIRYRLRRAHDGSLKITRSEIKEPSIDLQYSLKMFFQVAACDAHDWTDVNRSYRARRSFPTFLNLLKLSGLGKYAFNEDTFLQDDDMNIRYPQDRYWLPHKVSPDVVVANKYYDGSFSLMRLLQRIHSESADQFRQEQARLLDSFLDILIKIQQEQRFIAKSFSEHLEQLRKSGEVAFSSNPVNDDDGDRPKCPIISSDNTMDSYMWQQKHLLDSLCIMSRESVWLLKKLKDTPFTSPSSILEFNKILDIVLVFIPKFKKSKELLDQRLLMLYPHTISDPIRLIVGNNEILHSFRGCIKDLQEQGVERNSLAETLLGCFVDVVNMYYNLADLGDPFGDTCSSIQYSFSEAAKQTSELINEAVDKLNSVRFSDLTGGGSPLGCIALWRILFESSLINLRLDLICKKHSETVEHGVKLFGTATNDQLDQIRLSIDELLTVGESVLVEFIAMHKTVAEVSYMLGDAFTTGGAGMRGLSDVTHPCKHNDQLMDFNPEDFPWDKHNVPSSTIGPNSKDWPKCYEDYE</sequence>
<gene>
    <name evidence="3" type="ORF">C5167_040033</name>
</gene>
<evidence type="ECO:0000313" key="4">
    <source>
        <dbReference type="Proteomes" id="UP000316621"/>
    </source>
</evidence>
<dbReference type="GO" id="GO:0000055">
    <property type="term" value="P:ribosomal large subunit export from nucleus"/>
    <property type="evidence" value="ECO:0007669"/>
    <property type="project" value="TreeGrafter"/>
</dbReference>
<keyword evidence="1" id="KW-0547">Nucleotide-binding</keyword>
<dbReference type="GO" id="GO:0030687">
    <property type="term" value="C:preribosome, large subunit precursor"/>
    <property type="evidence" value="ECO:0007669"/>
    <property type="project" value="TreeGrafter"/>
</dbReference>
<dbReference type="OrthoDB" id="1056423at2759"/>
<proteinExistence type="predicted"/>
<evidence type="ECO:0000313" key="3">
    <source>
        <dbReference type="EMBL" id="RZC47084.1"/>
    </source>
</evidence>
<dbReference type="AlphaFoldDB" id="A0A4Y7IDZ7"/>
<dbReference type="Proteomes" id="UP000316621">
    <property type="component" value="Chromosome 1"/>
</dbReference>
<dbReference type="EMBL" id="CM010715">
    <property type="protein sequence ID" value="RZC47084.1"/>
    <property type="molecule type" value="Genomic_DNA"/>
</dbReference>
<dbReference type="Gramene" id="RZC47084">
    <property type="protein sequence ID" value="RZC47084"/>
    <property type="gene ID" value="C5167_040033"/>
</dbReference>
<keyword evidence="2" id="KW-0067">ATP-binding</keyword>
<dbReference type="GO" id="GO:0000027">
    <property type="term" value="P:ribosomal large subunit assembly"/>
    <property type="evidence" value="ECO:0007669"/>
    <property type="project" value="TreeGrafter"/>
</dbReference>
<dbReference type="PANTHER" id="PTHR48103:SF2">
    <property type="entry name" value="MIDASIN"/>
    <property type="match status" value="1"/>
</dbReference>
<evidence type="ECO:0000256" key="1">
    <source>
        <dbReference type="ARBA" id="ARBA00022741"/>
    </source>
</evidence>